<dbReference type="EMBL" id="WHJC01000339">
    <property type="protein sequence ID" value="MPQ44857.1"/>
    <property type="molecule type" value="Genomic_DNA"/>
</dbReference>
<feature type="transmembrane region" description="Helical" evidence="2">
    <location>
        <begin position="20"/>
        <end position="40"/>
    </location>
</feature>
<dbReference type="PANTHER" id="PTHR30576">
    <property type="entry name" value="COLANIC BIOSYNTHESIS UDP-GLUCOSE LIPID CARRIER TRANSFERASE"/>
    <property type="match status" value="1"/>
</dbReference>
<reference evidence="4 5" key="1">
    <citation type="submission" date="2019-10" db="EMBL/GenBank/DDBJ databases">
        <title>The Genome Sequence of Clostridium tarantellae Isolated from Fish Brain.</title>
        <authorList>
            <person name="Bano L."/>
            <person name="Kiel M."/>
            <person name="Sales G."/>
            <person name="Doxey A.C."/>
            <person name="Mansfield M.J."/>
            <person name="Schiavone M."/>
            <person name="Rossetto O."/>
            <person name="Pirazzini M."/>
            <person name="Dobrindt U."/>
            <person name="Montecucco C."/>
        </authorList>
    </citation>
    <scope>NUCLEOTIDE SEQUENCE [LARGE SCALE GENOMIC DNA]</scope>
    <source>
        <strain evidence="4 5">DSM 3997</strain>
    </source>
</reference>
<dbReference type="Proteomes" id="UP000430345">
    <property type="component" value="Unassembled WGS sequence"/>
</dbReference>
<keyword evidence="5" id="KW-1185">Reference proteome</keyword>
<dbReference type="GO" id="GO:0016780">
    <property type="term" value="F:phosphotransferase activity, for other substituted phosphate groups"/>
    <property type="evidence" value="ECO:0007669"/>
    <property type="project" value="TreeGrafter"/>
</dbReference>
<gene>
    <name evidence="4" type="ORF">GBZ86_14040</name>
</gene>
<dbReference type="PANTHER" id="PTHR30576:SF8">
    <property type="entry name" value="UNDECAPRENYL-PHOSPHATE GALACTOSE PHOSPHOTRANSFERASE"/>
    <property type="match status" value="1"/>
</dbReference>
<name>A0A6I1MRN4_9CLOT</name>
<evidence type="ECO:0000256" key="2">
    <source>
        <dbReference type="SAM" id="Phobius"/>
    </source>
</evidence>
<sequence length="208" mass="24247">MEEKKTKKIGLFLKRFFDIIAALGGLLVFSPIILISILAIKIKLGSPILFTQERIGKDNKIFKIIKFRTMKNLKDSKGNILPDEKRKTKLGSFLRSTSIDELPELINILKGDMSLIGPRPLLVEYLSLYDEEQIKRHNVKPGMTGWAQINGRNSISWCEKFKLDVWYVENWSFKLDIKIFFKTFYKLFKRHGINQSENVTMEKFNGRN</sequence>
<evidence type="ECO:0000256" key="1">
    <source>
        <dbReference type="ARBA" id="ARBA00006464"/>
    </source>
</evidence>
<proteinExistence type="inferred from homology"/>
<evidence type="ECO:0000259" key="3">
    <source>
        <dbReference type="Pfam" id="PF02397"/>
    </source>
</evidence>
<comment type="caution">
    <text evidence="4">The sequence shown here is derived from an EMBL/GenBank/DDBJ whole genome shotgun (WGS) entry which is preliminary data.</text>
</comment>
<keyword evidence="2" id="KW-1133">Transmembrane helix</keyword>
<dbReference type="AlphaFoldDB" id="A0A6I1MRN4"/>
<keyword evidence="4" id="KW-0808">Transferase</keyword>
<accession>A0A6I1MRN4</accession>
<keyword evidence="2" id="KW-0472">Membrane</keyword>
<dbReference type="Pfam" id="PF02397">
    <property type="entry name" value="Bac_transf"/>
    <property type="match status" value="1"/>
</dbReference>
<evidence type="ECO:0000313" key="5">
    <source>
        <dbReference type="Proteomes" id="UP000430345"/>
    </source>
</evidence>
<protein>
    <submittedName>
        <fullName evidence="4">Sugar transferase</fullName>
    </submittedName>
</protein>
<dbReference type="InterPro" id="IPR003362">
    <property type="entry name" value="Bact_transf"/>
</dbReference>
<feature type="domain" description="Bacterial sugar transferase" evidence="3">
    <location>
        <begin position="14"/>
        <end position="188"/>
    </location>
</feature>
<organism evidence="4 5">
    <name type="scientific">Clostridium tarantellae</name>
    <dbReference type="NCBI Taxonomy" id="39493"/>
    <lineage>
        <taxon>Bacteria</taxon>
        <taxon>Bacillati</taxon>
        <taxon>Bacillota</taxon>
        <taxon>Clostridia</taxon>
        <taxon>Eubacteriales</taxon>
        <taxon>Clostridiaceae</taxon>
        <taxon>Clostridium</taxon>
    </lineage>
</organism>
<comment type="similarity">
    <text evidence="1">Belongs to the bacterial sugar transferase family.</text>
</comment>
<keyword evidence="2" id="KW-0812">Transmembrane</keyword>
<dbReference type="RefSeq" id="WP_152891685.1">
    <property type="nucleotide sequence ID" value="NZ_WHJC01000339.1"/>
</dbReference>
<dbReference type="OrthoDB" id="9808602at2"/>
<evidence type="ECO:0000313" key="4">
    <source>
        <dbReference type="EMBL" id="MPQ44857.1"/>
    </source>
</evidence>